<dbReference type="PANTHER" id="PTHR47829:SF1">
    <property type="entry name" value="HAD FAMILY PHOSPHATASE"/>
    <property type="match status" value="1"/>
</dbReference>
<dbReference type="InterPro" id="IPR036412">
    <property type="entry name" value="HAD-like_sf"/>
</dbReference>
<dbReference type="PANTHER" id="PTHR47829">
    <property type="entry name" value="HYDROLASE, PUTATIVE (AFU_ORTHOLOGUE AFUA_1G12880)-RELATED"/>
    <property type="match status" value="1"/>
</dbReference>
<dbReference type="NCBIfam" id="TIGR01509">
    <property type="entry name" value="HAD-SF-IA-v3"/>
    <property type="match status" value="1"/>
</dbReference>
<dbReference type="Pfam" id="PF00702">
    <property type="entry name" value="Hydrolase"/>
    <property type="match status" value="1"/>
</dbReference>
<dbReference type="CDD" id="cd02603">
    <property type="entry name" value="HAD_sEH-N_like"/>
    <property type="match status" value="1"/>
</dbReference>
<evidence type="ECO:0000313" key="1">
    <source>
        <dbReference type="EMBL" id="EGO21593.1"/>
    </source>
</evidence>
<dbReference type="EMBL" id="GL945438">
    <property type="protein sequence ID" value="EGO21593.1"/>
    <property type="molecule type" value="Genomic_DNA"/>
</dbReference>
<accession>F8P4Q6</accession>
<dbReference type="InterPro" id="IPR052898">
    <property type="entry name" value="ACAD10-like"/>
</dbReference>
<reference evidence="1" key="1">
    <citation type="submission" date="2011-04" db="EMBL/GenBank/DDBJ databases">
        <title>Evolution of plant cell wall degrading machinery underlies the functional diversity of forest fungi.</title>
        <authorList>
            <consortium name="US DOE Joint Genome Institute (JGI-PGF)"/>
            <person name="Eastwood D.C."/>
            <person name="Floudas D."/>
            <person name="Binder M."/>
            <person name="Majcherczyk A."/>
            <person name="Schneider P."/>
            <person name="Aerts A."/>
            <person name="Asiegbu F.O."/>
            <person name="Baker S.E."/>
            <person name="Barry K."/>
            <person name="Bendiksby M."/>
            <person name="Blumentritt M."/>
            <person name="Coutinho P.M."/>
            <person name="Cullen D."/>
            <person name="Cullen D."/>
            <person name="Gathman A."/>
            <person name="Goodell B."/>
            <person name="Henrissat B."/>
            <person name="Ihrmark K."/>
            <person name="Kauserud H."/>
            <person name="Kohler A."/>
            <person name="LaButti K."/>
            <person name="Lapidus A."/>
            <person name="Lavin J.L."/>
            <person name="Lee Y.-H."/>
            <person name="Lindquist E."/>
            <person name="Lilly W."/>
            <person name="Lucas S."/>
            <person name="Morin E."/>
            <person name="Murat C."/>
            <person name="Oguiza J.A."/>
            <person name="Park J."/>
            <person name="Pisabarro A.G."/>
            <person name="Riley R."/>
            <person name="Rosling A."/>
            <person name="Salamov A."/>
            <person name="Schmidt O."/>
            <person name="Schmutz J."/>
            <person name="Skrede I."/>
            <person name="Stenlid J."/>
            <person name="Wiebenga A."/>
            <person name="Xie X."/>
            <person name="Kues U."/>
            <person name="Hibbett D.S."/>
            <person name="Hoffmeister D."/>
            <person name="Hogberg N."/>
            <person name="Martin F."/>
            <person name="Grigoriev I.V."/>
            <person name="Watkinson S.C."/>
        </authorList>
    </citation>
    <scope>NUCLEOTIDE SEQUENCE</scope>
    <source>
        <strain evidence="1">S7.9</strain>
    </source>
</reference>
<dbReference type="GO" id="GO:0016791">
    <property type="term" value="F:phosphatase activity"/>
    <property type="evidence" value="ECO:0007669"/>
    <property type="project" value="UniProtKB-ARBA"/>
</dbReference>
<protein>
    <recommendedName>
        <fullName evidence="2">Epoxide hydrolase</fullName>
    </recommendedName>
</protein>
<dbReference type="KEGG" id="sla:SERLADRAFT_474154"/>
<proteinExistence type="predicted"/>
<dbReference type="InterPro" id="IPR023214">
    <property type="entry name" value="HAD_sf"/>
</dbReference>
<dbReference type="Gene3D" id="1.10.150.240">
    <property type="entry name" value="Putative phosphatase, domain 2"/>
    <property type="match status" value="1"/>
</dbReference>
<dbReference type="SUPFAM" id="SSF56784">
    <property type="entry name" value="HAD-like"/>
    <property type="match status" value="1"/>
</dbReference>
<dbReference type="InterPro" id="IPR006439">
    <property type="entry name" value="HAD-SF_hydro_IA"/>
</dbReference>
<dbReference type="HOGENOM" id="CLU_045011_1_0_1"/>
<dbReference type="SFLD" id="SFLDG01129">
    <property type="entry name" value="C1.5:_HAD__Beta-PGM__Phosphata"/>
    <property type="match status" value="1"/>
</dbReference>
<organism>
    <name type="scientific">Serpula lacrymans var. lacrymans (strain S7.9)</name>
    <name type="common">Dry rot fungus</name>
    <dbReference type="NCBI Taxonomy" id="578457"/>
    <lineage>
        <taxon>Eukaryota</taxon>
        <taxon>Fungi</taxon>
        <taxon>Dikarya</taxon>
        <taxon>Basidiomycota</taxon>
        <taxon>Agaricomycotina</taxon>
        <taxon>Agaricomycetes</taxon>
        <taxon>Agaricomycetidae</taxon>
        <taxon>Boletales</taxon>
        <taxon>Coniophorineae</taxon>
        <taxon>Serpulaceae</taxon>
        <taxon>Serpula</taxon>
    </lineage>
</organism>
<dbReference type="OrthoDB" id="1694274at2759"/>
<sequence>MTSPHLKAVIFDIGGVVIRSPFIPVAEYEKELGVPPNYLNCSIGARGKQGAWQRFERGEIPLFAFYQAFGSDLSDVKNNNVWYMEYCKRRGIECPKLPESLDVNGRELFGRMMRGGMLFDDHMLKAIRRLRDIGKWRIIALTNNFTQYNGPSDSPLSSRDANAESVAVINQAAASVPLSELEFLGWQEGPTPPRLRALFDDFCDSSTLGMRKPEPDFFLLACKRNEIQPEQAVFLDDIGMNLKAASKLGMETIHVPLGGTLNALKTLEGKLGVDLTSSPKGDSTMCPSKL</sequence>
<dbReference type="RefSeq" id="XP_007321379.1">
    <property type="nucleotide sequence ID" value="XM_007321317.1"/>
</dbReference>
<dbReference type="GeneID" id="18820435"/>
<dbReference type="SFLD" id="SFLDS00003">
    <property type="entry name" value="Haloacid_Dehalogenase"/>
    <property type="match status" value="1"/>
</dbReference>
<evidence type="ECO:0008006" key="2">
    <source>
        <dbReference type="Google" id="ProtNLM"/>
    </source>
</evidence>
<dbReference type="InterPro" id="IPR023198">
    <property type="entry name" value="PGP-like_dom2"/>
</dbReference>
<dbReference type="Proteomes" id="UP000008064">
    <property type="component" value="Unassembled WGS sequence"/>
</dbReference>
<gene>
    <name evidence="1" type="ORF">SERLADRAFT_474154</name>
</gene>
<dbReference type="Gene3D" id="3.40.50.1000">
    <property type="entry name" value="HAD superfamily/HAD-like"/>
    <property type="match status" value="1"/>
</dbReference>
<name>F8P4Q6_SERL9</name>
<dbReference type="AlphaFoldDB" id="F8P4Q6"/>